<comment type="caution">
    <text evidence="1">The sequence shown here is derived from an EMBL/GenBank/DDBJ whole genome shotgun (WGS) entry which is preliminary data.</text>
</comment>
<gene>
    <name evidence="1" type="ORF">L6452_43404</name>
</gene>
<reference evidence="1 2" key="2">
    <citation type="journal article" date="2022" name="Mol. Ecol. Resour.">
        <title>The genomes of chicory, endive, great burdock and yacon provide insights into Asteraceae paleo-polyploidization history and plant inulin production.</title>
        <authorList>
            <person name="Fan W."/>
            <person name="Wang S."/>
            <person name="Wang H."/>
            <person name="Wang A."/>
            <person name="Jiang F."/>
            <person name="Liu H."/>
            <person name="Zhao H."/>
            <person name="Xu D."/>
            <person name="Zhang Y."/>
        </authorList>
    </citation>
    <scope>NUCLEOTIDE SEQUENCE [LARGE SCALE GENOMIC DNA]</scope>
    <source>
        <strain evidence="2">cv. Niubang</strain>
    </source>
</reference>
<proteinExistence type="predicted"/>
<accession>A0ACB8XDZ3</accession>
<evidence type="ECO:0000313" key="1">
    <source>
        <dbReference type="EMBL" id="KAI3664796.1"/>
    </source>
</evidence>
<sequence>MGEDGFDGHMEGMETVKESINEGIEPGLERIDRQSAPAPRRFQNGFVMAPQSDENGSHDVTVVDGHAAVAKPNSEMGLPSILGPPLKSPGIIRGRDGGVLMLDTTLVESTAYVGVSSSLTIDAHNSTMSFKTNASAFDSYAPPSAIASVSFGNDLSTLGVGETNRGSELKRVVKLAILPTKRLVIISGGAKIQVTKCFEEEDLDEMFGKPRDQSKQGTTLGDSFHFTHLEGSLGTYLSCMELCTGKTNLGYSLGDGQFNANIPEWVAGRKIFYWERELCSFGL</sequence>
<keyword evidence="2" id="KW-1185">Reference proteome</keyword>
<protein>
    <submittedName>
        <fullName evidence="1">Uncharacterized protein</fullName>
    </submittedName>
</protein>
<dbReference type="EMBL" id="CM042064">
    <property type="protein sequence ID" value="KAI3664796.1"/>
    <property type="molecule type" value="Genomic_DNA"/>
</dbReference>
<reference evidence="2" key="1">
    <citation type="journal article" date="2022" name="Mol. Ecol. Resour.">
        <title>The genomes of chicory, endive, great burdock and yacon provide insights into Asteraceae palaeo-polyploidization history and plant inulin production.</title>
        <authorList>
            <person name="Fan W."/>
            <person name="Wang S."/>
            <person name="Wang H."/>
            <person name="Wang A."/>
            <person name="Jiang F."/>
            <person name="Liu H."/>
            <person name="Zhao H."/>
            <person name="Xu D."/>
            <person name="Zhang Y."/>
        </authorList>
    </citation>
    <scope>NUCLEOTIDE SEQUENCE [LARGE SCALE GENOMIC DNA]</scope>
    <source>
        <strain evidence="2">cv. Niubang</strain>
    </source>
</reference>
<dbReference type="Proteomes" id="UP001055879">
    <property type="component" value="Linkage Group LG18"/>
</dbReference>
<organism evidence="1 2">
    <name type="scientific">Arctium lappa</name>
    <name type="common">Greater burdock</name>
    <name type="synonym">Lappa major</name>
    <dbReference type="NCBI Taxonomy" id="4217"/>
    <lineage>
        <taxon>Eukaryota</taxon>
        <taxon>Viridiplantae</taxon>
        <taxon>Streptophyta</taxon>
        <taxon>Embryophyta</taxon>
        <taxon>Tracheophyta</taxon>
        <taxon>Spermatophyta</taxon>
        <taxon>Magnoliopsida</taxon>
        <taxon>eudicotyledons</taxon>
        <taxon>Gunneridae</taxon>
        <taxon>Pentapetalae</taxon>
        <taxon>asterids</taxon>
        <taxon>campanulids</taxon>
        <taxon>Asterales</taxon>
        <taxon>Asteraceae</taxon>
        <taxon>Carduoideae</taxon>
        <taxon>Cardueae</taxon>
        <taxon>Arctiinae</taxon>
        <taxon>Arctium</taxon>
    </lineage>
</organism>
<evidence type="ECO:0000313" key="2">
    <source>
        <dbReference type="Proteomes" id="UP001055879"/>
    </source>
</evidence>
<name>A0ACB8XDZ3_ARCLA</name>